<name>A0A0V1HLI7_9BILA</name>
<evidence type="ECO:0000313" key="2">
    <source>
        <dbReference type="Proteomes" id="UP000055024"/>
    </source>
</evidence>
<accession>A0A0V1HLI7</accession>
<reference evidence="1 2" key="1">
    <citation type="submission" date="2015-01" db="EMBL/GenBank/DDBJ databases">
        <title>Evolution of Trichinella species and genotypes.</title>
        <authorList>
            <person name="Korhonen P.K."/>
            <person name="Edoardo P."/>
            <person name="Giuseppe L.R."/>
            <person name="Gasser R.B."/>
        </authorList>
    </citation>
    <scope>NUCLEOTIDE SEQUENCE [LARGE SCALE GENOMIC DNA]</scope>
    <source>
        <strain evidence="1">ISS1029</strain>
    </source>
</reference>
<evidence type="ECO:0000313" key="1">
    <source>
        <dbReference type="EMBL" id="KRZ11366.1"/>
    </source>
</evidence>
<keyword evidence="2" id="KW-1185">Reference proteome</keyword>
<dbReference type="Proteomes" id="UP000055024">
    <property type="component" value="Unassembled WGS sequence"/>
</dbReference>
<dbReference type="EMBL" id="JYDP01000050">
    <property type="protein sequence ID" value="KRZ11366.1"/>
    <property type="molecule type" value="Genomic_DNA"/>
</dbReference>
<protein>
    <submittedName>
        <fullName evidence="1">Uncharacterized protein</fullName>
    </submittedName>
</protein>
<sequence>MDKLLYLKNDQLRWLKSVIDDLKDALDSDKEQSQICLMKVSDRWSRYDSIVLQMLDSSEAMENIDELIDE</sequence>
<comment type="caution">
    <text evidence="1">The sequence shown here is derived from an EMBL/GenBank/DDBJ whole genome shotgun (WGS) entry which is preliminary data.</text>
</comment>
<dbReference type="AlphaFoldDB" id="A0A0V1HLI7"/>
<organism evidence="1 2">
    <name type="scientific">Trichinella zimbabwensis</name>
    <dbReference type="NCBI Taxonomy" id="268475"/>
    <lineage>
        <taxon>Eukaryota</taxon>
        <taxon>Metazoa</taxon>
        <taxon>Ecdysozoa</taxon>
        <taxon>Nematoda</taxon>
        <taxon>Enoplea</taxon>
        <taxon>Dorylaimia</taxon>
        <taxon>Trichinellida</taxon>
        <taxon>Trichinellidae</taxon>
        <taxon>Trichinella</taxon>
    </lineage>
</organism>
<dbReference type="OrthoDB" id="5934337at2759"/>
<proteinExistence type="predicted"/>
<gene>
    <name evidence="1" type="ORF">T11_15206</name>
</gene>